<keyword evidence="3" id="KW-1185">Reference proteome</keyword>
<evidence type="ECO:0000313" key="2">
    <source>
        <dbReference type="EMBL" id="CAD2219397.1"/>
    </source>
</evidence>
<dbReference type="Proteomes" id="UP000515908">
    <property type="component" value="Chromosome 13"/>
</dbReference>
<gene>
    <name evidence="2" type="ORF">ADEAN_000690200</name>
</gene>
<accession>A0A7G2CK06</accession>
<dbReference type="AlphaFoldDB" id="A0A7G2CK06"/>
<evidence type="ECO:0000256" key="1">
    <source>
        <dbReference type="SAM" id="MobiDB-lite"/>
    </source>
</evidence>
<sequence>MSLFGESLPYEDDTAASLIRKSGFPPEKNYVQMPQSYVCPCCSEFNEAQERERLVRAARDEKEAEKRKLLQLDVFDERAKPLPSAQHRRKLYKRVEEEEVPYEPETVPPPPRRSMSSAAPKRKRCPPRS</sequence>
<feature type="region of interest" description="Disordered" evidence="1">
    <location>
        <begin position="79"/>
        <end position="129"/>
    </location>
</feature>
<evidence type="ECO:0000313" key="3">
    <source>
        <dbReference type="Proteomes" id="UP000515908"/>
    </source>
</evidence>
<dbReference type="EMBL" id="LR877157">
    <property type="protein sequence ID" value="CAD2219397.1"/>
    <property type="molecule type" value="Genomic_DNA"/>
</dbReference>
<dbReference type="VEuPathDB" id="TriTrypDB:ADEAN_000690200"/>
<feature type="compositionally biased region" description="Basic residues" evidence="1">
    <location>
        <begin position="120"/>
        <end position="129"/>
    </location>
</feature>
<protein>
    <submittedName>
        <fullName evidence="2">Uncharacterized protein</fullName>
    </submittedName>
</protein>
<reference evidence="2 3" key="1">
    <citation type="submission" date="2020-08" db="EMBL/GenBank/DDBJ databases">
        <authorList>
            <person name="Newling K."/>
            <person name="Davey J."/>
            <person name="Forrester S."/>
        </authorList>
    </citation>
    <scope>NUCLEOTIDE SEQUENCE [LARGE SCALE GENOMIC DNA]</scope>
    <source>
        <strain evidence="3">Crithidia deanei Carvalho (ATCC PRA-265)</strain>
    </source>
</reference>
<proteinExistence type="predicted"/>
<name>A0A7G2CK06_9TRYP</name>
<organism evidence="2 3">
    <name type="scientific">Angomonas deanei</name>
    <dbReference type="NCBI Taxonomy" id="59799"/>
    <lineage>
        <taxon>Eukaryota</taxon>
        <taxon>Discoba</taxon>
        <taxon>Euglenozoa</taxon>
        <taxon>Kinetoplastea</taxon>
        <taxon>Metakinetoplastina</taxon>
        <taxon>Trypanosomatida</taxon>
        <taxon>Trypanosomatidae</taxon>
        <taxon>Strigomonadinae</taxon>
        <taxon>Angomonas</taxon>
    </lineage>
</organism>